<dbReference type="PANTHER" id="PTHR37224">
    <property type="entry name" value="OS02G0804400 PROTEIN"/>
    <property type="match status" value="1"/>
</dbReference>
<sequence>EDLEYLAKLAAGSIAGAAAIKYGSIIFPQITRPNFALALSIVSLPVILSVSLL</sequence>
<keyword evidence="1" id="KW-0472">Membrane</keyword>
<comment type="caution">
    <text evidence="2">The sequence shown here is derived from an EMBL/GenBank/DDBJ whole genome shotgun (WGS) entry which is preliminary data.</text>
</comment>
<dbReference type="AlphaFoldDB" id="S8D0A6"/>
<accession>S8D0A6</accession>
<dbReference type="EMBL" id="AUSU01000709">
    <property type="protein sequence ID" value="EPS72745.1"/>
    <property type="molecule type" value="Genomic_DNA"/>
</dbReference>
<evidence type="ECO:0000313" key="3">
    <source>
        <dbReference type="Proteomes" id="UP000015453"/>
    </source>
</evidence>
<proteinExistence type="predicted"/>
<organism evidence="2 3">
    <name type="scientific">Genlisea aurea</name>
    <dbReference type="NCBI Taxonomy" id="192259"/>
    <lineage>
        <taxon>Eukaryota</taxon>
        <taxon>Viridiplantae</taxon>
        <taxon>Streptophyta</taxon>
        <taxon>Embryophyta</taxon>
        <taxon>Tracheophyta</taxon>
        <taxon>Spermatophyta</taxon>
        <taxon>Magnoliopsida</taxon>
        <taxon>eudicotyledons</taxon>
        <taxon>Gunneridae</taxon>
        <taxon>Pentapetalae</taxon>
        <taxon>asterids</taxon>
        <taxon>lamiids</taxon>
        <taxon>Lamiales</taxon>
        <taxon>Lentibulariaceae</taxon>
        <taxon>Genlisea</taxon>
    </lineage>
</organism>
<dbReference type="Proteomes" id="UP000015453">
    <property type="component" value="Unassembled WGS sequence"/>
</dbReference>
<feature type="non-terminal residue" evidence="2">
    <location>
        <position position="1"/>
    </location>
</feature>
<protein>
    <submittedName>
        <fullName evidence="2">Uncharacterized protein</fullName>
    </submittedName>
</protein>
<gene>
    <name evidence="2" type="ORF">M569_02013</name>
</gene>
<keyword evidence="1" id="KW-0812">Transmembrane</keyword>
<keyword evidence="3" id="KW-1185">Reference proteome</keyword>
<feature type="transmembrane region" description="Helical" evidence="1">
    <location>
        <begin position="35"/>
        <end position="52"/>
    </location>
</feature>
<reference evidence="2 3" key="1">
    <citation type="journal article" date="2013" name="BMC Genomics">
        <title>The miniature genome of a carnivorous plant Genlisea aurea contains a low number of genes and short non-coding sequences.</title>
        <authorList>
            <person name="Leushkin E.V."/>
            <person name="Sutormin R.A."/>
            <person name="Nabieva E.R."/>
            <person name="Penin A.A."/>
            <person name="Kondrashov A.S."/>
            <person name="Logacheva M.D."/>
        </authorList>
    </citation>
    <scope>NUCLEOTIDE SEQUENCE [LARGE SCALE GENOMIC DNA]</scope>
</reference>
<evidence type="ECO:0000313" key="2">
    <source>
        <dbReference type="EMBL" id="EPS72745.1"/>
    </source>
</evidence>
<name>S8D0A6_9LAMI</name>
<feature type="transmembrane region" description="Helical" evidence="1">
    <location>
        <begin position="6"/>
        <end position="23"/>
    </location>
</feature>
<keyword evidence="1" id="KW-1133">Transmembrane helix</keyword>
<evidence type="ECO:0000256" key="1">
    <source>
        <dbReference type="SAM" id="Phobius"/>
    </source>
</evidence>
<feature type="non-terminal residue" evidence="2">
    <location>
        <position position="53"/>
    </location>
</feature>